<sequence length="49" mass="5127">MDVLAHKLLIDCFDCLVGVGTKRVDIGDSGIRTDIPGVIDPGITVETAS</sequence>
<accession>A0ABD6DE39</accession>
<evidence type="ECO:0000313" key="2">
    <source>
        <dbReference type="Proteomes" id="UP001597052"/>
    </source>
</evidence>
<dbReference type="EMBL" id="JBHUDM010000006">
    <property type="protein sequence ID" value="MFD1643610.1"/>
    <property type="molecule type" value="Genomic_DNA"/>
</dbReference>
<proteinExistence type="predicted"/>
<dbReference type="Proteomes" id="UP001597052">
    <property type="component" value="Unassembled WGS sequence"/>
</dbReference>
<protein>
    <submittedName>
        <fullName evidence="1">Uncharacterized protein</fullName>
    </submittedName>
</protein>
<keyword evidence="2" id="KW-1185">Reference proteome</keyword>
<evidence type="ECO:0000313" key="1">
    <source>
        <dbReference type="EMBL" id="MFD1643610.1"/>
    </source>
</evidence>
<dbReference type="AlphaFoldDB" id="A0ABD6DE39"/>
<gene>
    <name evidence="1" type="ORF">ACFSBW_17200</name>
</gene>
<comment type="caution">
    <text evidence="1">The sequence shown here is derived from an EMBL/GenBank/DDBJ whole genome shotgun (WGS) entry which is preliminary data.</text>
</comment>
<organism evidence="1 2">
    <name type="scientific">Halohasta litorea</name>
    <dbReference type="NCBI Taxonomy" id="869891"/>
    <lineage>
        <taxon>Archaea</taxon>
        <taxon>Methanobacteriati</taxon>
        <taxon>Methanobacteriota</taxon>
        <taxon>Stenosarchaea group</taxon>
        <taxon>Halobacteria</taxon>
        <taxon>Halobacteriales</taxon>
        <taxon>Haloferacaceae</taxon>
        <taxon>Halohasta</taxon>
    </lineage>
</organism>
<name>A0ABD6DE39_9EURY</name>
<dbReference type="RefSeq" id="WP_256397595.1">
    <property type="nucleotide sequence ID" value="NZ_JANHDJ010000008.1"/>
</dbReference>
<reference evidence="1 2" key="1">
    <citation type="journal article" date="2019" name="Int. J. Syst. Evol. Microbiol.">
        <title>The Global Catalogue of Microorganisms (GCM) 10K type strain sequencing project: providing services to taxonomists for standard genome sequencing and annotation.</title>
        <authorList>
            <consortium name="The Broad Institute Genomics Platform"/>
            <consortium name="The Broad Institute Genome Sequencing Center for Infectious Disease"/>
            <person name="Wu L."/>
            <person name="Ma J."/>
        </authorList>
    </citation>
    <scope>NUCLEOTIDE SEQUENCE [LARGE SCALE GENOMIC DNA]</scope>
    <source>
        <strain evidence="1 2">CGMCC 1.10593</strain>
    </source>
</reference>